<evidence type="ECO:0000256" key="1">
    <source>
        <dbReference type="SAM" id="Phobius"/>
    </source>
</evidence>
<evidence type="ECO:0000313" key="2">
    <source>
        <dbReference type="EMBL" id="OGK15920.1"/>
    </source>
</evidence>
<dbReference type="EMBL" id="MFZG01000029">
    <property type="protein sequence ID" value="OGK15920.1"/>
    <property type="molecule type" value="Genomic_DNA"/>
</dbReference>
<evidence type="ECO:0000313" key="3">
    <source>
        <dbReference type="Proteomes" id="UP000177208"/>
    </source>
</evidence>
<accession>A0A1F7GAH9</accession>
<protein>
    <submittedName>
        <fullName evidence="2">Uncharacterized protein</fullName>
    </submittedName>
</protein>
<keyword evidence="1" id="KW-1133">Transmembrane helix</keyword>
<comment type="caution">
    <text evidence="2">The sequence shown here is derived from an EMBL/GenBank/DDBJ whole genome shotgun (WGS) entry which is preliminary data.</text>
</comment>
<name>A0A1F7GAH9_9BACT</name>
<keyword evidence="1" id="KW-0812">Transmembrane</keyword>
<feature type="transmembrane region" description="Helical" evidence="1">
    <location>
        <begin position="21"/>
        <end position="39"/>
    </location>
</feature>
<reference evidence="2 3" key="1">
    <citation type="journal article" date="2016" name="Nat. Commun.">
        <title>Thousands of microbial genomes shed light on interconnected biogeochemical processes in an aquifer system.</title>
        <authorList>
            <person name="Anantharaman K."/>
            <person name="Brown C.T."/>
            <person name="Hug L.A."/>
            <person name="Sharon I."/>
            <person name="Castelle C.J."/>
            <person name="Probst A.J."/>
            <person name="Thomas B.C."/>
            <person name="Singh A."/>
            <person name="Wilkins M.J."/>
            <person name="Karaoz U."/>
            <person name="Brodie E.L."/>
            <person name="Williams K.H."/>
            <person name="Hubbard S.S."/>
            <person name="Banfield J.F."/>
        </authorList>
    </citation>
    <scope>NUCLEOTIDE SEQUENCE [LARGE SCALE GENOMIC DNA]</scope>
</reference>
<keyword evidence="1" id="KW-0472">Membrane</keyword>
<dbReference type="AlphaFoldDB" id="A0A1F7GAH9"/>
<gene>
    <name evidence="2" type="ORF">A2774_02715</name>
</gene>
<dbReference type="Proteomes" id="UP000177208">
    <property type="component" value="Unassembled WGS sequence"/>
</dbReference>
<sequence length="295" mass="34450">MLKIEELKKRLHLRRLTLFDILLIFLISSLIFSVFFFLFRTKKELFITVRTSDETPLRQPWEQIKVNSIKLWNSPIWMNNLFYKGMSEKDNFGNTVAEVINVRKYDNRPENPTFYLTVKLNAVFTPATSTYTYKGKNILVGSLIQLHLDDVLIDGLIVNVNGEKEKYPLKKIRVTTQIIEFESKSIESTGVEPFVADNIQEGKIIKDNQDREILKIISKRVEDAKKIVVTNTGEVLLRTDPIKKDVYLTLELMAFKVDNRYYFFDDIPILVDKQIPIHLENISIFPKITSIEEIK</sequence>
<organism evidence="2 3">
    <name type="scientific">Candidatus Roizmanbacteria bacterium RIFCSPHIGHO2_01_FULL_39_12c</name>
    <dbReference type="NCBI Taxonomy" id="1802031"/>
    <lineage>
        <taxon>Bacteria</taxon>
        <taxon>Candidatus Roizmaniibacteriota</taxon>
    </lineage>
</organism>
<proteinExistence type="predicted"/>